<name>A0A9X3EY70_9BACT</name>
<evidence type="ECO:0000313" key="6">
    <source>
        <dbReference type="EMBL" id="MCY1012226.1"/>
    </source>
</evidence>
<dbReference type="Gene3D" id="1.10.10.10">
    <property type="entry name" value="Winged helix-like DNA-binding domain superfamily/Winged helix DNA-binding domain"/>
    <property type="match status" value="1"/>
</dbReference>
<evidence type="ECO:0000256" key="2">
    <source>
        <dbReference type="ARBA" id="ARBA00023015"/>
    </source>
</evidence>
<dbReference type="AlphaFoldDB" id="A0A9X3EY70"/>
<dbReference type="Proteomes" id="UP001150924">
    <property type="component" value="Unassembled WGS sequence"/>
</dbReference>
<gene>
    <name evidence="6" type="ORF">OV079_43165</name>
</gene>
<evidence type="ECO:0000256" key="4">
    <source>
        <dbReference type="ARBA" id="ARBA00023163"/>
    </source>
</evidence>
<dbReference type="PROSITE" id="PS50931">
    <property type="entry name" value="HTH_LYSR"/>
    <property type="match status" value="1"/>
</dbReference>
<dbReference type="InterPro" id="IPR005119">
    <property type="entry name" value="LysR_subst-bd"/>
</dbReference>
<dbReference type="FunFam" id="1.10.10.10:FF:000001">
    <property type="entry name" value="LysR family transcriptional regulator"/>
    <property type="match status" value="1"/>
</dbReference>
<dbReference type="CDD" id="cd08474">
    <property type="entry name" value="PBP2_CrgA_like_5"/>
    <property type="match status" value="1"/>
</dbReference>
<keyword evidence="4" id="KW-0804">Transcription</keyword>
<comment type="similarity">
    <text evidence="1">Belongs to the LysR transcriptional regulatory family.</text>
</comment>
<dbReference type="InterPro" id="IPR036390">
    <property type="entry name" value="WH_DNA-bd_sf"/>
</dbReference>
<dbReference type="PANTHER" id="PTHR30537:SF1">
    <property type="entry name" value="HTH-TYPE TRANSCRIPTIONAL REGULATOR PGRR"/>
    <property type="match status" value="1"/>
</dbReference>
<keyword evidence="2" id="KW-0805">Transcription regulation</keyword>
<dbReference type="GO" id="GO:0003700">
    <property type="term" value="F:DNA-binding transcription factor activity"/>
    <property type="evidence" value="ECO:0007669"/>
    <property type="project" value="InterPro"/>
</dbReference>
<accession>A0A9X3EY70</accession>
<proteinExistence type="inferred from homology"/>
<evidence type="ECO:0000259" key="5">
    <source>
        <dbReference type="PROSITE" id="PS50931"/>
    </source>
</evidence>
<dbReference type="SUPFAM" id="SSF53850">
    <property type="entry name" value="Periplasmic binding protein-like II"/>
    <property type="match status" value="1"/>
</dbReference>
<dbReference type="InterPro" id="IPR036388">
    <property type="entry name" value="WH-like_DNA-bd_sf"/>
</dbReference>
<evidence type="ECO:0000256" key="1">
    <source>
        <dbReference type="ARBA" id="ARBA00009437"/>
    </source>
</evidence>
<dbReference type="InterPro" id="IPR000847">
    <property type="entry name" value="LysR_HTH_N"/>
</dbReference>
<dbReference type="InterPro" id="IPR058163">
    <property type="entry name" value="LysR-type_TF_proteobact-type"/>
</dbReference>
<evidence type="ECO:0000256" key="3">
    <source>
        <dbReference type="ARBA" id="ARBA00023125"/>
    </source>
</evidence>
<organism evidence="6 7">
    <name type="scientific">Nannocystis pusilla</name>
    <dbReference type="NCBI Taxonomy" id="889268"/>
    <lineage>
        <taxon>Bacteria</taxon>
        <taxon>Pseudomonadati</taxon>
        <taxon>Myxococcota</taxon>
        <taxon>Polyangia</taxon>
        <taxon>Nannocystales</taxon>
        <taxon>Nannocystaceae</taxon>
        <taxon>Nannocystis</taxon>
    </lineage>
</organism>
<comment type="caution">
    <text evidence="6">The sequence shown here is derived from an EMBL/GenBank/DDBJ whole genome shotgun (WGS) entry which is preliminary data.</text>
</comment>
<dbReference type="GO" id="GO:0043565">
    <property type="term" value="F:sequence-specific DNA binding"/>
    <property type="evidence" value="ECO:0007669"/>
    <property type="project" value="TreeGrafter"/>
</dbReference>
<reference evidence="6" key="1">
    <citation type="submission" date="2022-11" db="EMBL/GenBank/DDBJ databases">
        <title>Minimal conservation of predation-associated metabolite biosynthetic gene clusters underscores biosynthetic potential of Myxococcota including descriptions for ten novel species: Archangium lansinium sp. nov., Myxococcus landrumus sp. nov., Nannocystis bai.</title>
        <authorList>
            <person name="Ahearne A."/>
            <person name="Stevens C."/>
            <person name="Phillips K."/>
        </authorList>
    </citation>
    <scope>NUCLEOTIDE SEQUENCE</scope>
    <source>
        <strain evidence="6">Na p29</strain>
    </source>
</reference>
<sequence length="306" mass="33638">MRQTTGMTELEGVVAVATHRSFRAAAVELGLSPSALSHAIAGLEQRLGVRLFHRTTRSVSLTEAGTHFLARVRPALQEIAGAMRAVDDFRATPRGRLRINASRGAARWALLAPVLEFLRRYPEVQVDLVTEDRLIDIVAEGFDAGVREVDLVAPDMVAVPFGGPVRFAVVGSPAYFAGHPRPKLPADLLQHDCIRLRMASGVVYRWEFERRGEELALDVKGRLTLGDDELRHQAALAGAGLAFLSEWSVAADLAAGRLVRVLDDWTPPYPGLCLYYPAVRHVPANLRAFLKVLREGEKKGGRRRKS</sequence>
<dbReference type="PRINTS" id="PR00039">
    <property type="entry name" value="HTHLYSR"/>
</dbReference>
<dbReference type="Pfam" id="PF00126">
    <property type="entry name" value="HTH_1"/>
    <property type="match status" value="1"/>
</dbReference>
<dbReference type="Gene3D" id="3.40.190.290">
    <property type="match status" value="1"/>
</dbReference>
<feature type="domain" description="HTH lysR-type" evidence="5">
    <location>
        <begin position="14"/>
        <end position="62"/>
    </location>
</feature>
<keyword evidence="3" id="KW-0238">DNA-binding</keyword>
<keyword evidence="7" id="KW-1185">Reference proteome</keyword>
<dbReference type="RefSeq" id="WP_267775560.1">
    <property type="nucleotide sequence ID" value="NZ_JAPNKE010000002.1"/>
</dbReference>
<evidence type="ECO:0000313" key="7">
    <source>
        <dbReference type="Proteomes" id="UP001150924"/>
    </source>
</evidence>
<dbReference type="PANTHER" id="PTHR30537">
    <property type="entry name" value="HTH-TYPE TRANSCRIPTIONAL REGULATOR"/>
    <property type="match status" value="1"/>
</dbReference>
<dbReference type="GO" id="GO:0006351">
    <property type="term" value="P:DNA-templated transcription"/>
    <property type="evidence" value="ECO:0007669"/>
    <property type="project" value="TreeGrafter"/>
</dbReference>
<protein>
    <submittedName>
        <fullName evidence="6">LysR substrate-binding domain-containing protein</fullName>
    </submittedName>
</protein>
<dbReference type="SUPFAM" id="SSF46785">
    <property type="entry name" value="Winged helix' DNA-binding domain"/>
    <property type="match status" value="1"/>
</dbReference>
<dbReference type="EMBL" id="JAPNKE010000002">
    <property type="protein sequence ID" value="MCY1012226.1"/>
    <property type="molecule type" value="Genomic_DNA"/>
</dbReference>
<dbReference type="Pfam" id="PF03466">
    <property type="entry name" value="LysR_substrate"/>
    <property type="match status" value="1"/>
</dbReference>